<dbReference type="SUPFAM" id="SSF53335">
    <property type="entry name" value="S-adenosyl-L-methionine-dependent methyltransferases"/>
    <property type="match status" value="1"/>
</dbReference>
<dbReference type="GO" id="GO:0008757">
    <property type="term" value="F:S-adenosylmethionine-dependent methyltransferase activity"/>
    <property type="evidence" value="ECO:0007669"/>
    <property type="project" value="InterPro"/>
</dbReference>
<feature type="domain" description="Methyltransferase type 11" evidence="1">
    <location>
        <begin position="38"/>
        <end position="126"/>
    </location>
</feature>
<protein>
    <submittedName>
        <fullName evidence="2">Methyltransferase type 11</fullName>
    </submittedName>
</protein>
<dbReference type="InterPro" id="IPR013216">
    <property type="entry name" value="Methyltransf_11"/>
</dbReference>
<organism evidence="2 3">
    <name type="scientific">Paenibacillus odorifer</name>
    <dbReference type="NCBI Taxonomy" id="189426"/>
    <lineage>
        <taxon>Bacteria</taxon>
        <taxon>Bacillati</taxon>
        <taxon>Bacillota</taxon>
        <taxon>Bacilli</taxon>
        <taxon>Bacillales</taxon>
        <taxon>Paenibacillaceae</taxon>
        <taxon>Paenibacillus</taxon>
    </lineage>
</organism>
<evidence type="ECO:0000259" key="1">
    <source>
        <dbReference type="Pfam" id="PF08241"/>
    </source>
</evidence>
<evidence type="ECO:0000313" key="2">
    <source>
        <dbReference type="EMBL" id="OMD32178.1"/>
    </source>
</evidence>
<dbReference type="RefSeq" id="WP_036679355.1">
    <property type="nucleotide sequence ID" value="NZ_MKQM01000066.1"/>
</dbReference>
<dbReference type="InterPro" id="IPR029063">
    <property type="entry name" value="SAM-dependent_MTases_sf"/>
</dbReference>
<dbReference type="Proteomes" id="UP000187465">
    <property type="component" value="Unassembled WGS sequence"/>
</dbReference>
<dbReference type="Gene3D" id="3.40.50.150">
    <property type="entry name" value="Vaccinia Virus protein VP39"/>
    <property type="match status" value="1"/>
</dbReference>
<dbReference type="EMBL" id="MKQP01000018">
    <property type="protein sequence ID" value="OMD32178.1"/>
    <property type="molecule type" value="Genomic_DNA"/>
</dbReference>
<dbReference type="Pfam" id="PF08241">
    <property type="entry name" value="Methyltransf_11"/>
    <property type="match status" value="1"/>
</dbReference>
<keyword evidence="2" id="KW-0489">Methyltransferase</keyword>
<comment type="caution">
    <text evidence="2">The sequence shown here is derived from an EMBL/GenBank/DDBJ whole genome shotgun (WGS) entry which is preliminary data.</text>
</comment>
<gene>
    <name evidence="2" type="ORF">BJP51_16485</name>
</gene>
<evidence type="ECO:0000313" key="3">
    <source>
        <dbReference type="Proteomes" id="UP000187465"/>
    </source>
</evidence>
<dbReference type="GO" id="GO:0032259">
    <property type="term" value="P:methylation"/>
    <property type="evidence" value="ECO:0007669"/>
    <property type="project" value="UniProtKB-KW"/>
</dbReference>
<dbReference type="PANTHER" id="PTHR43861">
    <property type="entry name" value="TRANS-ACONITATE 2-METHYLTRANSFERASE-RELATED"/>
    <property type="match status" value="1"/>
</dbReference>
<proteinExistence type="predicted"/>
<accession>A0A1R0XB75</accession>
<keyword evidence="2" id="KW-0808">Transferase</keyword>
<name>A0A1R0XB75_9BACL</name>
<dbReference type="CDD" id="cd02440">
    <property type="entry name" value="AdoMet_MTases"/>
    <property type="match status" value="1"/>
</dbReference>
<dbReference type="AlphaFoldDB" id="A0A1R0XB75"/>
<sequence length="253" mass="27700">MNQQWNTQTYDTDMAFVSQFGESLIELLRPQPGEQIIDWGCGTGDLAAAIAARGATVTGIDASAEMIQTARDKHPHLSFVLADGQTYVAEQPVDAVFSNAALHWLTDANGAAASIVASLRVGGRFVAEFGGLGNIASIVATLPQAFAVIGCSHKLHLPWYFPSIGEYATLLEKHGLTVDLALCFDRPTPLEGLEQGFQRWLNTFADGILSVLTPIERAEVLSSMEQKLKPTLYQDGRWVMDYRRIRVVAYKRS</sequence>
<reference evidence="2 3" key="1">
    <citation type="submission" date="2016-10" db="EMBL/GenBank/DDBJ databases">
        <title>Paenibacillus species isolates.</title>
        <authorList>
            <person name="Beno S.M."/>
        </authorList>
    </citation>
    <scope>NUCLEOTIDE SEQUENCE [LARGE SCALE GENOMIC DNA]</scope>
    <source>
        <strain evidence="2 3">FSL H7-0604</strain>
    </source>
</reference>
<dbReference type="PANTHER" id="PTHR43861:SF1">
    <property type="entry name" value="TRANS-ACONITATE 2-METHYLTRANSFERASE"/>
    <property type="match status" value="1"/>
</dbReference>